<dbReference type="SUPFAM" id="SSF53448">
    <property type="entry name" value="Nucleotide-diphospho-sugar transferases"/>
    <property type="match status" value="1"/>
</dbReference>
<evidence type="ECO:0000313" key="6">
    <source>
        <dbReference type="EMBL" id="MBO8446466.1"/>
    </source>
</evidence>
<dbReference type="PANTHER" id="PTHR43630">
    <property type="entry name" value="POLY-BETA-1,6-N-ACETYL-D-GLUCOSAMINE SYNTHASE"/>
    <property type="match status" value="1"/>
</dbReference>
<keyword evidence="4" id="KW-1133">Transmembrane helix</keyword>
<keyword evidence="3" id="KW-0808">Transferase</keyword>
<organism evidence="6 7">
    <name type="scientific">Candidatus Enterocola intestinipullorum</name>
    <dbReference type="NCBI Taxonomy" id="2840783"/>
    <lineage>
        <taxon>Bacteria</taxon>
        <taxon>Pseudomonadati</taxon>
        <taxon>Bacteroidota</taxon>
        <taxon>Bacteroidia</taxon>
        <taxon>Bacteroidales</taxon>
        <taxon>Candidatus Enterocola</taxon>
    </lineage>
</organism>
<keyword evidence="2" id="KW-0328">Glycosyltransferase</keyword>
<feature type="transmembrane region" description="Helical" evidence="4">
    <location>
        <begin position="6"/>
        <end position="26"/>
    </location>
</feature>
<dbReference type="AlphaFoldDB" id="A0A9D9EEC7"/>
<evidence type="ECO:0000256" key="3">
    <source>
        <dbReference type="ARBA" id="ARBA00022679"/>
    </source>
</evidence>
<dbReference type="InterPro" id="IPR001173">
    <property type="entry name" value="Glyco_trans_2-like"/>
</dbReference>
<dbReference type="Proteomes" id="UP000823637">
    <property type="component" value="Unassembled WGS sequence"/>
</dbReference>
<keyword evidence="4" id="KW-0812">Transmembrane</keyword>
<reference evidence="6" key="1">
    <citation type="submission" date="2020-10" db="EMBL/GenBank/DDBJ databases">
        <authorList>
            <person name="Gilroy R."/>
        </authorList>
    </citation>
    <scope>NUCLEOTIDE SEQUENCE</scope>
    <source>
        <strain evidence="6">D3-1215</strain>
    </source>
</reference>
<evidence type="ECO:0000256" key="4">
    <source>
        <dbReference type="SAM" id="Phobius"/>
    </source>
</evidence>
<dbReference type="Gene3D" id="3.90.550.10">
    <property type="entry name" value="Spore Coat Polysaccharide Biosynthesis Protein SpsA, Chain A"/>
    <property type="match status" value="1"/>
</dbReference>
<accession>A0A9D9EEC7</accession>
<name>A0A9D9EEC7_9BACT</name>
<evidence type="ECO:0000259" key="5">
    <source>
        <dbReference type="Pfam" id="PF00535"/>
    </source>
</evidence>
<evidence type="ECO:0000256" key="1">
    <source>
        <dbReference type="ARBA" id="ARBA00006739"/>
    </source>
</evidence>
<feature type="transmembrane region" description="Helical" evidence="4">
    <location>
        <begin position="301"/>
        <end position="319"/>
    </location>
</feature>
<protein>
    <submittedName>
        <fullName evidence="6">Glycosyltransferase</fullName>
    </submittedName>
</protein>
<evidence type="ECO:0000313" key="7">
    <source>
        <dbReference type="Proteomes" id="UP000823637"/>
    </source>
</evidence>
<gene>
    <name evidence="6" type="ORF">IAC32_01805</name>
</gene>
<dbReference type="Pfam" id="PF00535">
    <property type="entry name" value="Glycos_transf_2"/>
    <property type="match status" value="1"/>
</dbReference>
<dbReference type="EMBL" id="JADIMR010000027">
    <property type="protein sequence ID" value="MBO8446466.1"/>
    <property type="molecule type" value="Genomic_DNA"/>
</dbReference>
<proteinExistence type="inferred from homology"/>
<comment type="caution">
    <text evidence="6">The sequence shown here is derived from an EMBL/GenBank/DDBJ whole genome shotgun (WGS) entry which is preliminary data.</text>
</comment>
<comment type="similarity">
    <text evidence="1">Belongs to the glycosyltransferase 2 family.</text>
</comment>
<dbReference type="PANTHER" id="PTHR43630:SF1">
    <property type="entry name" value="POLY-BETA-1,6-N-ACETYL-D-GLUCOSAMINE SYNTHASE"/>
    <property type="match status" value="1"/>
</dbReference>
<feature type="transmembrane region" description="Helical" evidence="4">
    <location>
        <begin position="326"/>
        <end position="351"/>
    </location>
</feature>
<feature type="transmembrane region" description="Helical" evidence="4">
    <location>
        <begin position="273"/>
        <end position="295"/>
    </location>
</feature>
<reference evidence="6" key="2">
    <citation type="journal article" date="2021" name="PeerJ">
        <title>Extensive microbial diversity within the chicken gut microbiome revealed by metagenomics and culture.</title>
        <authorList>
            <person name="Gilroy R."/>
            <person name="Ravi A."/>
            <person name="Getino M."/>
            <person name="Pursley I."/>
            <person name="Horton D.L."/>
            <person name="Alikhan N.F."/>
            <person name="Baker D."/>
            <person name="Gharbi K."/>
            <person name="Hall N."/>
            <person name="Watson M."/>
            <person name="Adriaenssens E.M."/>
            <person name="Foster-Nyarko E."/>
            <person name="Jarju S."/>
            <person name="Secka A."/>
            <person name="Antonio M."/>
            <person name="Oren A."/>
            <person name="Chaudhuri R.R."/>
            <person name="La Ragione R."/>
            <person name="Hildebrand F."/>
            <person name="Pallen M.J."/>
        </authorList>
    </citation>
    <scope>NUCLEOTIDE SEQUENCE</scope>
    <source>
        <strain evidence="6">D3-1215</strain>
    </source>
</reference>
<feature type="domain" description="Glycosyltransferase 2-like" evidence="5">
    <location>
        <begin position="46"/>
        <end position="203"/>
    </location>
</feature>
<sequence length="363" mass="40252">MIATVFSLLMIPYAAIIIYYAFVLFTNSDRKPDDKRFKHTNAKVAVIIALRNEERNIAAAIDSILGQKYRDFVLYLVNDDSTDKSLEIINGYADKYDNITVLQADGKGKKQAIRQALEHAAEDYIVCTDADCSASAEWLSTITGYLVCENADLVIAPVIMDGGAGAFQVMDNMSLQAVTAASALAGDPTMANGANMAFRRQAYMESSNGLHFEQASGDDMFLLESIKRKKGKICYAYSRKAIIKTQGASSIREFFNQHARWLSKAGAYSDKSIIALGTVVCLAQILLVAALAAGINQPQFLWTWVVKLVPDFLLLLSWARFTGQYYFAAYFIPASIAYPFYVAGVFFYSILAKPIWKNRILEI</sequence>
<dbReference type="InterPro" id="IPR029044">
    <property type="entry name" value="Nucleotide-diphossugar_trans"/>
</dbReference>
<dbReference type="GO" id="GO:0016757">
    <property type="term" value="F:glycosyltransferase activity"/>
    <property type="evidence" value="ECO:0007669"/>
    <property type="project" value="UniProtKB-KW"/>
</dbReference>
<keyword evidence="4" id="KW-0472">Membrane</keyword>
<evidence type="ECO:0000256" key="2">
    <source>
        <dbReference type="ARBA" id="ARBA00022676"/>
    </source>
</evidence>